<name>A0A815TWX0_9BILA</name>
<dbReference type="Proteomes" id="UP000663855">
    <property type="component" value="Unassembled WGS sequence"/>
</dbReference>
<proteinExistence type="predicted"/>
<organism evidence="2 5">
    <name type="scientific">Rotaria magnacalcarata</name>
    <dbReference type="NCBI Taxonomy" id="392030"/>
    <lineage>
        <taxon>Eukaryota</taxon>
        <taxon>Metazoa</taxon>
        <taxon>Spiralia</taxon>
        <taxon>Gnathifera</taxon>
        <taxon>Rotifera</taxon>
        <taxon>Eurotatoria</taxon>
        <taxon>Bdelloidea</taxon>
        <taxon>Philodinida</taxon>
        <taxon>Philodinidae</taxon>
        <taxon>Rotaria</taxon>
    </lineage>
</organism>
<evidence type="ECO:0000313" key="4">
    <source>
        <dbReference type="EMBL" id="CAF2225139.1"/>
    </source>
</evidence>
<accession>A0A815TWX0</accession>
<feature type="region of interest" description="Disordered" evidence="1">
    <location>
        <begin position="264"/>
        <end position="346"/>
    </location>
</feature>
<reference evidence="2" key="1">
    <citation type="submission" date="2021-02" db="EMBL/GenBank/DDBJ databases">
        <authorList>
            <person name="Nowell W R."/>
        </authorList>
    </citation>
    <scope>NUCLEOTIDE SEQUENCE</scope>
</reference>
<feature type="compositionally biased region" description="Polar residues" evidence="1">
    <location>
        <begin position="9"/>
        <end position="32"/>
    </location>
</feature>
<dbReference type="Proteomes" id="UP000663834">
    <property type="component" value="Unassembled WGS sequence"/>
</dbReference>
<dbReference type="AlphaFoldDB" id="A0A815TWX0"/>
<evidence type="ECO:0000256" key="1">
    <source>
        <dbReference type="SAM" id="MobiDB-lite"/>
    </source>
</evidence>
<feature type="region of interest" description="Disordered" evidence="1">
    <location>
        <begin position="218"/>
        <end position="241"/>
    </location>
</feature>
<dbReference type="OrthoDB" id="10014516at2759"/>
<dbReference type="EMBL" id="CAJNOV010013026">
    <property type="protein sequence ID" value="CAF1506337.1"/>
    <property type="molecule type" value="Genomic_DNA"/>
</dbReference>
<feature type="region of interest" description="Disordered" evidence="1">
    <location>
        <begin position="1"/>
        <end position="34"/>
    </location>
</feature>
<feature type="compositionally biased region" description="Low complexity" evidence="1">
    <location>
        <begin position="329"/>
        <end position="339"/>
    </location>
</feature>
<dbReference type="Proteomes" id="UP000663824">
    <property type="component" value="Unassembled WGS sequence"/>
</dbReference>
<feature type="compositionally biased region" description="Polar residues" evidence="1">
    <location>
        <begin position="220"/>
        <end position="235"/>
    </location>
</feature>
<comment type="caution">
    <text evidence="2">The sequence shown here is derived from an EMBL/GenBank/DDBJ whole genome shotgun (WGS) entry which is preliminary data.</text>
</comment>
<feature type="compositionally biased region" description="Polar residues" evidence="1">
    <location>
        <begin position="177"/>
        <end position="188"/>
    </location>
</feature>
<evidence type="ECO:0000313" key="3">
    <source>
        <dbReference type="EMBL" id="CAF1642780.1"/>
    </source>
</evidence>
<dbReference type="EMBL" id="CAJNOW010015569">
    <property type="protein sequence ID" value="CAF1642780.1"/>
    <property type="molecule type" value="Genomic_DNA"/>
</dbReference>
<evidence type="ECO:0000313" key="5">
    <source>
        <dbReference type="Proteomes" id="UP000663855"/>
    </source>
</evidence>
<evidence type="ECO:0000313" key="2">
    <source>
        <dbReference type="EMBL" id="CAF1506337.1"/>
    </source>
</evidence>
<dbReference type="EMBL" id="CAJNRE010020228">
    <property type="protein sequence ID" value="CAF2225139.1"/>
    <property type="molecule type" value="Genomic_DNA"/>
</dbReference>
<sequence>MAIDETITRSKSMSESTSNFNMTQNDNRNKGSNLPARMGYLIARRHRIERWAYDGRSTSISARSSITSAAIGSISGQKRSESSFSQIGRMLDLNLVQLSEQRQKVIERRNFDQKIFANKQAIKHKENPAILKTLSYVRKCCKYDDQKGEVDDDIDPKIFLEENASPKRSRSRSPSPTKRNLSMKASTQTSASLAETFLKHNQKYIRSYGSSPINRKLFGSKTSCNTPTTTNQSETIPADDDFQKRHVQFRINTDGEYLISQSAHINSKSRSYNEGKPPIRNVISADGIQPSNTFVDARPSKSAPPIRIISSALDSTSERTKPSPKPGRSLSRISSAKSSVQEFRRHPERYLSSSNRYLPLLLRQMTDIDAKESHNKQQKEQIDCIRRRMNFSPPISRLSDGSDLTYDEAKSFLSEEIDIAKSTPRAQLPLWIQQDRKMNKKFRPSSKIDLMQTVVEDTTERTMAIARLRDREYARLRELINTTPIGQILEPFSAIKTDENVQVDSEQQSASNIQRQPTQSTVDKLSMKSTKIRQLGDLVQSIDSLHCSDGIDGRKRRQVDMDKNRAKLGILIF</sequence>
<feature type="region of interest" description="Disordered" evidence="1">
    <location>
        <begin position="157"/>
        <end position="188"/>
    </location>
</feature>
<protein>
    <submittedName>
        <fullName evidence="2">Uncharacterized protein</fullName>
    </submittedName>
</protein>
<gene>
    <name evidence="2" type="ORF">CJN711_LOCUS27542</name>
    <name evidence="3" type="ORF">KQP761_LOCUS28373</name>
    <name evidence="4" type="ORF">MBJ925_LOCUS36589</name>
</gene>